<feature type="region of interest" description="Disordered" evidence="1">
    <location>
        <begin position="1"/>
        <end position="32"/>
    </location>
</feature>
<sequence length="93" mass="10411">MYHGERIKGTTTEEETADRRDGAPGNETSGAGYGVSTELVRIISRVWNAPRRLFAIALMQIAELAGDHNYYEMRVQRRGAYGYTNATRTVRTG</sequence>
<name>A0A4C1XQV2_EUMVA</name>
<dbReference type="Proteomes" id="UP000299102">
    <property type="component" value="Unassembled WGS sequence"/>
</dbReference>
<accession>A0A4C1XQV2</accession>
<evidence type="ECO:0000313" key="3">
    <source>
        <dbReference type="Proteomes" id="UP000299102"/>
    </source>
</evidence>
<dbReference type="AlphaFoldDB" id="A0A4C1XQV2"/>
<gene>
    <name evidence="2" type="ORF">EVAR_103315_1</name>
</gene>
<keyword evidence="3" id="KW-1185">Reference proteome</keyword>
<comment type="caution">
    <text evidence="2">The sequence shown here is derived from an EMBL/GenBank/DDBJ whole genome shotgun (WGS) entry which is preliminary data.</text>
</comment>
<reference evidence="2 3" key="1">
    <citation type="journal article" date="2019" name="Commun. Biol.">
        <title>The bagworm genome reveals a unique fibroin gene that provides high tensile strength.</title>
        <authorList>
            <person name="Kono N."/>
            <person name="Nakamura H."/>
            <person name="Ohtoshi R."/>
            <person name="Tomita M."/>
            <person name="Numata K."/>
            <person name="Arakawa K."/>
        </authorList>
    </citation>
    <scope>NUCLEOTIDE SEQUENCE [LARGE SCALE GENOMIC DNA]</scope>
</reference>
<protein>
    <submittedName>
        <fullName evidence="2">Uncharacterized protein</fullName>
    </submittedName>
</protein>
<dbReference type="EMBL" id="BGZK01000928">
    <property type="protein sequence ID" value="GBP65433.1"/>
    <property type="molecule type" value="Genomic_DNA"/>
</dbReference>
<organism evidence="2 3">
    <name type="scientific">Eumeta variegata</name>
    <name type="common">Bagworm moth</name>
    <name type="synonym">Eumeta japonica</name>
    <dbReference type="NCBI Taxonomy" id="151549"/>
    <lineage>
        <taxon>Eukaryota</taxon>
        <taxon>Metazoa</taxon>
        <taxon>Ecdysozoa</taxon>
        <taxon>Arthropoda</taxon>
        <taxon>Hexapoda</taxon>
        <taxon>Insecta</taxon>
        <taxon>Pterygota</taxon>
        <taxon>Neoptera</taxon>
        <taxon>Endopterygota</taxon>
        <taxon>Lepidoptera</taxon>
        <taxon>Glossata</taxon>
        <taxon>Ditrysia</taxon>
        <taxon>Tineoidea</taxon>
        <taxon>Psychidae</taxon>
        <taxon>Oiketicinae</taxon>
        <taxon>Eumeta</taxon>
    </lineage>
</organism>
<evidence type="ECO:0000313" key="2">
    <source>
        <dbReference type="EMBL" id="GBP65433.1"/>
    </source>
</evidence>
<proteinExistence type="predicted"/>
<evidence type="ECO:0000256" key="1">
    <source>
        <dbReference type="SAM" id="MobiDB-lite"/>
    </source>
</evidence>